<name>A0A6A6D0W5_ZASCE</name>
<dbReference type="EMBL" id="ML993580">
    <property type="protein sequence ID" value="KAF2173074.1"/>
    <property type="molecule type" value="Genomic_DNA"/>
</dbReference>
<proteinExistence type="predicted"/>
<dbReference type="RefSeq" id="XP_033673963.1">
    <property type="nucleotide sequence ID" value="XM_033803868.1"/>
</dbReference>
<accession>A0A6A6D0W5</accession>
<protein>
    <submittedName>
        <fullName evidence="1">Uncharacterized protein</fullName>
    </submittedName>
</protein>
<dbReference type="OrthoDB" id="3683014at2759"/>
<organism evidence="1 2">
    <name type="scientific">Zasmidium cellare ATCC 36951</name>
    <dbReference type="NCBI Taxonomy" id="1080233"/>
    <lineage>
        <taxon>Eukaryota</taxon>
        <taxon>Fungi</taxon>
        <taxon>Dikarya</taxon>
        <taxon>Ascomycota</taxon>
        <taxon>Pezizomycotina</taxon>
        <taxon>Dothideomycetes</taxon>
        <taxon>Dothideomycetidae</taxon>
        <taxon>Mycosphaerellales</taxon>
        <taxon>Mycosphaerellaceae</taxon>
        <taxon>Zasmidium</taxon>
    </lineage>
</organism>
<dbReference type="Proteomes" id="UP000799537">
    <property type="component" value="Unassembled WGS sequence"/>
</dbReference>
<evidence type="ECO:0000313" key="1">
    <source>
        <dbReference type="EMBL" id="KAF2173074.1"/>
    </source>
</evidence>
<dbReference type="AlphaFoldDB" id="A0A6A6D0W5"/>
<evidence type="ECO:0000313" key="2">
    <source>
        <dbReference type="Proteomes" id="UP000799537"/>
    </source>
</evidence>
<keyword evidence="2" id="KW-1185">Reference proteome</keyword>
<dbReference type="GeneID" id="54557140"/>
<gene>
    <name evidence="1" type="ORF">M409DRAFT_17023</name>
</gene>
<reference evidence="1" key="1">
    <citation type="journal article" date="2020" name="Stud. Mycol.">
        <title>101 Dothideomycetes genomes: a test case for predicting lifestyles and emergence of pathogens.</title>
        <authorList>
            <person name="Haridas S."/>
            <person name="Albert R."/>
            <person name="Binder M."/>
            <person name="Bloem J."/>
            <person name="Labutti K."/>
            <person name="Salamov A."/>
            <person name="Andreopoulos B."/>
            <person name="Baker S."/>
            <person name="Barry K."/>
            <person name="Bills G."/>
            <person name="Bluhm B."/>
            <person name="Cannon C."/>
            <person name="Castanera R."/>
            <person name="Culley D."/>
            <person name="Daum C."/>
            <person name="Ezra D."/>
            <person name="Gonzalez J."/>
            <person name="Henrissat B."/>
            <person name="Kuo A."/>
            <person name="Liang C."/>
            <person name="Lipzen A."/>
            <person name="Lutzoni F."/>
            <person name="Magnuson J."/>
            <person name="Mondo S."/>
            <person name="Nolan M."/>
            <person name="Ohm R."/>
            <person name="Pangilinan J."/>
            <person name="Park H.-J."/>
            <person name="Ramirez L."/>
            <person name="Alfaro M."/>
            <person name="Sun H."/>
            <person name="Tritt A."/>
            <person name="Yoshinaga Y."/>
            <person name="Zwiers L.-H."/>
            <person name="Turgeon B."/>
            <person name="Goodwin S."/>
            <person name="Spatafora J."/>
            <person name="Crous P."/>
            <person name="Grigoriev I."/>
        </authorList>
    </citation>
    <scope>NUCLEOTIDE SEQUENCE</scope>
    <source>
        <strain evidence="1">ATCC 36951</strain>
    </source>
</reference>
<sequence length="158" mass="18210">MATKQEPPGDKGVAKRTIHDDMEVYAEAFLEESRNWLHGAKYRADYSVQACHGSDMTGNIYGVMLRFLKQDNLPPYYQVKAHVVLSATDEQDEPWENWAATRHHLREAEKALQLAEQTYTHDASDKEKLKVLKENIDEEWAALRSHEAADDSDEDEYD</sequence>